<reference evidence="1 2" key="1">
    <citation type="journal article" date="2019" name="Int. J. Syst. Evol. Microbiol.">
        <title>The Global Catalogue of Microorganisms (GCM) 10K type strain sequencing project: providing services to taxonomists for standard genome sequencing and annotation.</title>
        <authorList>
            <consortium name="The Broad Institute Genomics Platform"/>
            <consortium name="The Broad Institute Genome Sequencing Center for Infectious Disease"/>
            <person name="Wu L."/>
            <person name="Ma J."/>
        </authorList>
    </citation>
    <scope>NUCLEOTIDE SEQUENCE [LARGE SCALE GENOMIC DNA]</scope>
    <source>
        <strain evidence="1 2">JCM 14718</strain>
    </source>
</reference>
<keyword evidence="2" id="KW-1185">Reference proteome</keyword>
<proteinExistence type="predicted"/>
<dbReference type="EMBL" id="BAAANY010000037">
    <property type="protein sequence ID" value="GAA1711311.1"/>
    <property type="molecule type" value="Genomic_DNA"/>
</dbReference>
<dbReference type="RefSeq" id="WP_344314490.1">
    <property type="nucleotide sequence ID" value="NZ_BAAANY010000037.1"/>
</dbReference>
<name>A0ABN2IT46_9ACTN</name>
<evidence type="ECO:0000313" key="1">
    <source>
        <dbReference type="EMBL" id="GAA1711311.1"/>
    </source>
</evidence>
<comment type="caution">
    <text evidence="1">The sequence shown here is derived from an EMBL/GenBank/DDBJ whole genome shotgun (WGS) entry which is preliminary data.</text>
</comment>
<sequence length="311" mass="33277">MTEKPTRTIPVMVLRYVWETGWSGGRALRPWPDRVFAEIFQQPNGWSLRDYWLRCTFGHLDLKFDIGPWSVLSGAAHQDLRSDRRAILAACRAQAVMDGVPLGRYGHVVAFVHEPPCDTGGSCPDVVLDQNPATLEFYQRAMGAMLGFSAGSGPYCVMGADQIADYPIARPAAFAGLPLLPGTDLFRTARRVSAATLYRHLPAYRATVPLSTVDEEVTVVALGESSDGKSTVAVCPVAGGEVTVEYRTANGDDLGVVPAVVVHSLGVRPCAGACFEAALPPIVGAEAVVAGVRVQVLAVPGPDRITICFTR</sequence>
<protein>
    <submittedName>
        <fullName evidence="1">Uncharacterized protein</fullName>
    </submittedName>
</protein>
<evidence type="ECO:0000313" key="2">
    <source>
        <dbReference type="Proteomes" id="UP001500618"/>
    </source>
</evidence>
<gene>
    <name evidence="1" type="ORF">GCM10009765_70690</name>
</gene>
<organism evidence="1 2">
    <name type="scientific">Fodinicola feengrottensis</name>
    <dbReference type="NCBI Taxonomy" id="435914"/>
    <lineage>
        <taxon>Bacteria</taxon>
        <taxon>Bacillati</taxon>
        <taxon>Actinomycetota</taxon>
        <taxon>Actinomycetes</taxon>
        <taxon>Mycobacteriales</taxon>
        <taxon>Fodinicola</taxon>
    </lineage>
</organism>
<accession>A0ABN2IT46</accession>
<dbReference type="Proteomes" id="UP001500618">
    <property type="component" value="Unassembled WGS sequence"/>
</dbReference>